<reference evidence="1" key="1">
    <citation type="journal article" date="2021" name="PeerJ">
        <title>Extensive microbial diversity within the chicken gut microbiome revealed by metagenomics and culture.</title>
        <authorList>
            <person name="Gilroy R."/>
            <person name="Ravi A."/>
            <person name="Getino M."/>
            <person name="Pursley I."/>
            <person name="Horton D.L."/>
            <person name="Alikhan N.F."/>
            <person name="Baker D."/>
            <person name="Gharbi K."/>
            <person name="Hall N."/>
            <person name="Watson M."/>
            <person name="Adriaenssens E.M."/>
            <person name="Foster-Nyarko E."/>
            <person name="Jarju S."/>
            <person name="Secka A."/>
            <person name="Antonio M."/>
            <person name="Oren A."/>
            <person name="Chaudhuri R.R."/>
            <person name="La Ragione R."/>
            <person name="Hildebrand F."/>
            <person name="Pallen M.J."/>
        </authorList>
    </citation>
    <scope>NUCLEOTIDE SEQUENCE</scope>
    <source>
        <strain evidence="1">CHK179-28034</strain>
    </source>
</reference>
<protein>
    <submittedName>
        <fullName evidence="1">DUF1292 domain-containing protein</fullName>
    </submittedName>
</protein>
<comment type="caution">
    <text evidence="1">The sequence shown here is derived from an EMBL/GenBank/DDBJ whole genome shotgun (WGS) entry which is preliminary data.</text>
</comment>
<dbReference type="EMBL" id="DXBR01000107">
    <property type="protein sequence ID" value="HIZ40593.1"/>
    <property type="molecule type" value="Genomic_DNA"/>
</dbReference>
<gene>
    <name evidence="1" type="ORF">H9968_11885</name>
</gene>
<organism evidence="1 2">
    <name type="scientific">Candidatus Anaerobutyricum stercoris</name>
    <dbReference type="NCBI Taxonomy" id="2838457"/>
    <lineage>
        <taxon>Bacteria</taxon>
        <taxon>Bacillati</taxon>
        <taxon>Bacillota</taxon>
        <taxon>Clostridia</taxon>
        <taxon>Lachnospirales</taxon>
        <taxon>Lachnospiraceae</taxon>
        <taxon>Anaerobutyricum</taxon>
    </lineage>
</organism>
<evidence type="ECO:0000313" key="1">
    <source>
        <dbReference type="EMBL" id="HIZ40593.1"/>
    </source>
</evidence>
<dbReference type="Pfam" id="PF06949">
    <property type="entry name" value="DUF1292"/>
    <property type="match status" value="1"/>
</dbReference>
<evidence type="ECO:0000313" key="2">
    <source>
        <dbReference type="Proteomes" id="UP000824049"/>
    </source>
</evidence>
<sequence length="95" mass="10945">MKKYESIPFLTDDGLEIEFCVIEQTRINGVNYLLVSDDLDESAGDDEEETLVYIMKESAEEDGMKTYEMVEDEAELSAVFKIFEQLIEDMDLEAE</sequence>
<dbReference type="AlphaFoldDB" id="A0A9D2EN93"/>
<name>A0A9D2EN93_9FIRM</name>
<accession>A0A9D2EN93</accession>
<reference evidence="1" key="2">
    <citation type="submission" date="2021-04" db="EMBL/GenBank/DDBJ databases">
        <authorList>
            <person name="Gilroy R."/>
        </authorList>
    </citation>
    <scope>NUCLEOTIDE SEQUENCE</scope>
    <source>
        <strain evidence="1">CHK179-28034</strain>
    </source>
</reference>
<proteinExistence type="predicted"/>
<dbReference type="Proteomes" id="UP000824049">
    <property type="component" value="Unassembled WGS sequence"/>
</dbReference>
<dbReference type="InterPro" id="IPR009711">
    <property type="entry name" value="UPF0473"/>
</dbReference>